<dbReference type="Proteomes" id="UP001596548">
    <property type="component" value="Unassembled WGS sequence"/>
</dbReference>
<sequence>MKKNRRRSLRAAEPTSAMPVPAAPVEVRERPALAKSRRRSRRSETTSARADDAARSPDQPAVGALSGQLPPGTARAAGVIATEAGRYLRQAARDEAPSRYGSPAGAVDDSARRVWEIAFGLAVRRRFEPGAPLAEIGRTVATAVHDHAAAAIPTLDAEMLVRAALGEVVPVGDIDEGVRIAVHLLLFASLADELALGDAELDQLIGSGEEEAAAFAGG</sequence>
<keyword evidence="3" id="KW-1185">Reference proteome</keyword>
<evidence type="ECO:0000256" key="1">
    <source>
        <dbReference type="SAM" id="MobiDB-lite"/>
    </source>
</evidence>
<organism evidence="2 3">
    <name type="scientific">Paractinoplanes rhizophilus</name>
    <dbReference type="NCBI Taxonomy" id="1416877"/>
    <lineage>
        <taxon>Bacteria</taxon>
        <taxon>Bacillati</taxon>
        <taxon>Actinomycetota</taxon>
        <taxon>Actinomycetes</taxon>
        <taxon>Micromonosporales</taxon>
        <taxon>Micromonosporaceae</taxon>
        <taxon>Paractinoplanes</taxon>
    </lineage>
</organism>
<accession>A0ABW2HR35</accession>
<proteinExistence type="predicted"/>
<gene>
    <name evidence="2" type="ORF">ACFQS1_16410</name>
</gene>
<feature type="region of interest" description="Disordered" evidence="1">
    <location>
        <begin position="1"/>
        <end position="72"/>
    </location>
</feature>
<name>A0ABW2HR35_9ACTN</name>
<dbReference type="RefSeq" id="WP_378968827.1">
    <property type="nucleotide sequence ID" value="NZ_JBHTBJ010000010.1"/>
</dbReference>
<evidence type="ECO:0000313" key="3">
    <source>
        <dbReference type="Proteomes" id="UP001596548"/>
    </source>
</evidence>
<comment type="caution">
    <text evidence="2">The sequence shown here is derived from an EMBL/GenBank/DDBJ whole genome shotgun (WGS) entry which is preliminary data.</text>
</comment>
<dbReference type="EMBL" id="JBHTBJ010000010">
    <property type="protein sequence ID" value="MFC7275572.1"/>
    <property type="molecule type" value="Genomic_DNA"/>
</dbReference>
<protein>
    <submittedName>
        <fullName evidence="2">Uncharacterized protein</fullName>
    </submittedName>
</protein>
<reference evidence="3" key="1">
    <citation type="journal article" date="2019" name="Int. J. Syst. Evol. Microbiol.">
        <title>The Global Catalogue of Microorganisms (GCM) 10K type strain sequencing project: providing services to taxonomists for standard genome sequencing and annotation.</title>
        <authorList>
            <consortium name="The Broad Institute Genomics Platform"/>
            <consortium name="The Broad Institute Genome Sequencing Center for Infectious Disease"/>
            <person name="Wu L."/>
            <person name="Ma J."/>
        </authorList>
    </citation>
    <scope>NUCLEOTIDE SEQUENCE [LARGE SCALE GENOMIC DNA]</scope>
    <source>
        <strain evidence="3">XZYJT-10</strain>
    </source>
</reference>
<evidence type="ECO:0000313" key="2">
    <source>
        <dbReference type="EMBL" id="MFC7275572.1"/>
    </source>
</evidence>